<evidence type="ECO:0000256" key="1">
    <source>
        <dbReference type="SAM" id="Phobius"/>
    </source>
</evidence>
<protein>
    <submittedName>
        <fullName evidence="2">Uncharacterized protein</fullName>
    </submittedName>
</protein>
<comment type="caution">
    <text evidence="2">The sequence shown here is derived from an EMBL/GenBank/DDBJ whole genome shotgun (WGS) entry which is preliminary data.</text>
</comment>
<keyword evidence="1" id="KW-0472">Membrane</keyword>
<dbReference type="AlphaFoldDB" id="A0A8B3TA27"/>
<feature type="transmembrane region" description="Helical" evidence="1">
    <location>
        <begin position="45"/>
        <end position="63"/>
    </location>
</feature>
<evidence type="ECO:0000313" key="3">
    <source>
        <dbReference type="Proteomes" id="UP000294229"/>
    </source>
</evidence>
<evidence type="ECO:0000313" key="2">
    <source>
        <dbReference type="EMBL" id="RZN54110.1"/>
    </source>
</evidence>
<proteinExistence type="predicted"/>
<sequence>MLNLFNLLKRPIETETLDAWAKILEDIAKVALLALPVVIFGQNHFLFKLASSFALLLITYLALIGGKQIRKHKPYLSKED</sequence>
<name>A0A8B3TA27_AVIPA</name>
<keyword evidence="1" id="KW-0812">Transmembrane</keyword>
<dbReference type="EMBL" id="RQXS01000110">
    <property type="protein sequence ID" value="RZN54110.1"/>
    <property type="molecule type" value="Genomic_DNA"/>
</dbReference>
<keyword evidence="1" id="KW-1133">Transmembrane helix</keyword>
<organism evidence="2 3">
    <name type="scientific">Avibacterium paragallinarum</name>
    <name type="common">Haemophilus gallinarum</name>
    <dbReference type="NCBI Taxonomy" id="728"/>
    <lineage>
        <taxon>Bacteria</taxon>
        <taxon>Pseudomonadati</taxon>
        <taxon>Pseudomonadota</taxon>
        <taxon>Gammaproteobacteria</taxon>
        <taxon>Pasteurellales</taxon>
        <taxon>Pasteurellaceae</taxon>
        <taxon>Avibacterium</taxon>
    </lineage>
</organism>
<accession>A0A8B3TA27</accession>
<dbReference type="RefSeq" id="WP_130239077.1">
    <property type="nucleotide sequence ID" value="NZ_RQXS01000110.1"/>
</dbReference>
<reference evidence="2 3" key="1">
    <citation type="submission" date="2018-11" db="EMBL/GenBank/DDBJ databases">
        <title>Sequencing Av. paragallinarum serogroups.</title>
        <authorList>
            <person name="Hellmuth J.E."/>
            <person name="Boucher C.E."/>
            <person name="Cason E.D."/>
        </authorList>
    </citation>
    <scope>NUCLEOTIDE SEQUENCE [LARGE SCALE GENOMIC DNA]</scope>
    <source>
        <strain evidence="2 3">SA-3</strain>
    </source>
</reference>
<dbReference type="Proteomes" id="UP000294229">
    <property type="component" value="Unassembled WGS sequence"/>
</dbReference>
<gene>
    <name evidence="2" type="ORF">EIG79_11990</name>
</gene>